<protein>
    <submittedName>
        <fullName evidence="1">Uncharacterized protein</fullName>
    </submittedName>
</protein>
<dbReference type="AlphaFoldDB" id="A0A383V5Y1"/>
<proteinExistence type="predicted"/>
<evidence type="ECO:0000313" key="2">
    <source>
        <dbReference type="Proteomes" id="UP000256970"/>
    </source>
</evidence>
<evidence type="ECO:0000313" key="1">
    <source>
        <dbReference type="EMBL" id="SZX60340.1"/>
    </source>
</evidence>
<accession>A0A383V5Y1</accession>
<reference evidence="1 2" key="1">
    <citation type="submission" date="2016-10" db="EMBL/GenBank/DDBJ databases">
        <authorList>
            <person name="Cai Z."/>
        </authorList>
    </citation>
    <scope>NUCLEOTIDE SEQUENCE [LARGE SCALE GENOMIC DNA]</scope>
</reference>
<name>A0A383V5Y1_TETOB</name>
<dbReference type="Proteomes" id="UP000256970">
    <property type="component" value="Unassembled WGS sequence"/>
</dbReference>
<dbReference type="EMBL" id="FNXT01000059">
    <property type="protein sequence ID" value="SZX60340.1"/>
    <property type="molecule type" value="Genomic_DNA"/>
</dbReference>
<keyword evidence="2" id="KW-1185">Reference proteome</keyword>
<sequence>MVPGVEVWVLAQQQQLGISTDIPATAVSICCGGDWLALNCSDPVTATAAARRVPATAAAAARRMPALLQPGVASKLLLTATARQHALAVCLMVHLAVMQQQIDAAALEAMLLQLLWQHDGAQELLPLPAADQLSTDAVVRLLRAVIQAPDAFAVLSLLRRLPATRQLSTGHVESLLQACMQEVAAHQSSSSSSSSRRGCAPQKYSPYRVFESLIQMPAARQLNSSAALQLNSSAALQLNSSAALQLNSSAALQLLHTAIATDGCDFLGALCALPAAASISSEGVASLLQAAFSQRSAAGSILAGCAAQQAINAVVHLPAFDQISCASAAQLMLAAATAAQHSGDAAHCHEHLRAVYGAFVFLCELPAARQLSSEQLLQPFQIVVQQHSGEWTERICRLPAAQQLSSAAVEQLLLAAAAARTPDVLSIIRKLLGLPAAQHLSSAAIERCCWQLLQCAPQTCVRL</sequence>
<gene>
    <name evidence="1" type="ORF">BQ4739_LOCUS894</name>
</gene>
<organism evidence="1 2">
    <name type="scientific">Tetradesmus obliquus</name>
    <name type="common">Green alga</name>
    <name type="synonym">Acutodesmus obliquus</name>
    <dbReference type="NCBI Taxonomy" id="3088"/>
    <lineage>
        <taxon>Eukaryota</taxon>
        <taxon>Viridiplantae</taxon>
        <taxon>Chlorophyta</taxon>
        <taxon>core chlorophytes</taxon>
        <taxon>Chlorophyceae</taxon>
        <taxon>CS clade</taxon>
        <taxon>Sphaeropleales</taxon>
        <taxon>Scenedesmaceae</taxon>
        <taxon>Tetradesmus</taxon>
    </lineage>
</organism>